<evidence type="ECO:0000256" key="3">
    <source>
        <dbReference type="RuleBase" id="RU000363"/>
    </source>
</evidence>
<dbReference type="SUPFAM" id="SSF51735">
    <property type="entry name" value="NAD(P)-binding Rossmann-fold domains"/>
    <property type="match status" value="1"/>
</dbReference>
<organism evidence="4 5">
    <name type="scientific">Nitrosospira multiformis</name>
    <dbReference type="NCBI Taxonomy" id="1231"/>
    <lineage>
        <taxon>Bacteria</taxon>
        <taxon>Pseudomonadati</taxon>
        <taxon>Pseudomonadota</taxon>
        <taxon>Betaproteobacteria</taxon>
        <taxon>Nitrosomonadales</taxon>
        <taxon>Nitrosomonadaceae</taxon>
        <taxon>Nitrosospira</taxon>
    </lineage>
</organism>
<dbReference type="Proteomes" id="UP000183471">
    <property type="component" value="Unassembled WGS sequence"/>
</dbReference>
<dbReference type="InterPro" id="IPR002347">
    <property type="entry name" value="SDR_fam"/>
</dbReference>
<evidence type="ECO:0000256" key="2">
    <source>
        <dbReference type="ARBA" id="ARBA00023002"/>
    </source>
</evidence>
<sequence>MKRHYDIKGKIALVTGANRGIGKAIVDAFLSNGAAKIYAAVRNLNSAIPIVECYGGRVVPVQLDLTKPETIIAAVETAQDVQVVVNNAGVFIASTPMDSDAIDSFERGMEINVLGLIRMAQAFAPVLRINGGGALVQLNSIASLKCSANFATHSASKAAAYSITQALRELLDQQGTAVLSVHPGLIATDMSDAAGLGGIAEPASLVGEGIVTALKAGDFHLFPDSMAKRVGGAYRHFSESIIEADISEYRPD</sequence>
<proteinExistence type="inferred from homology"/>
<dbReference type="EMBL" id="FNKY01000001">
    <property type="protein sequence ID" value="SDQ91995.1"/>
    <property type="molecule type" value="Genomic_DNA"/>
</dbReference>
<dbReference type="InterPro" id="IPR036291">
    <property type="entry name" value="NAD(P)-bd_dom_sf"/>
</dbReference>
<keyword evidence="5" id="KW-1185">Reference proteome</keyword>
<comment type="similarity">
    <text evidence="1 3">Belongs to the short-chain dehydrogenases/reductases (SDR) family.</text>
</comment>
<dbReference type="RefSeq" id="WP_074633630.1">
    <property type="nucleotide sequence ID" value="NZ_FNKY01000001.1"/>
</dbReference>
<comment type="caution">
    <text evidence="4">The sequence shown here is derived from an EMBL/GenBank/DDBJ whole genome shotgun (WGS) entry which is preliminary data.</text>
</comment>
<dbReference type="PRINTS" id="PR00081">
    <property type="entry name" value="GDHRDH"/>
</dbReference>
<dbReference type="PANTHER" id="PTHR42901">
    <property type="entry name" value="ALCOHOL DEHYDROGENASE"/>
    <property type="match status" value="1"/>
</dbReference>
<dbReference type="Pfam" id="PF00106">
    <property type="entry name" value="adh_short"/>
    <property type="match status" value="1"/>
</dbReference>
<evidence type="ECO:0000313" key="5">
    <source>
        <dbReference type="Proteomes" id="UP000183471"/>
    </source>
</evidence>
<dbReference type="NCBIfam" id="NF006120">
    <property type="entry name" value="PRK08264.1-6"/>
    <property type="match status" value="1"/>
</dbReference>
<dbReference type="PRINTS" id="PR00080">
    <property type="entry name" value="SDRFAMILY"/>
</dbReference>
<dbReference type="PANTHER" id="PTHR42901:SF1">
    <property type="entry name" value="ALCOHOL DEHYDROGENASE"/>
    <property type="match status" value="1"/>
</dbReference>
<evidence type="ECO:0000256" key="1">
    <source>
        <dbReference type="ARBA" id="ARBA00006484"/>
    </source>
</evidence>
<evidence type="ECO:0000313" key="4">
    <source>
        <dbReference type="EMBL" id="SDQ91995.1"/>
    </source>
</evidence>
<dbReference type="Gene3D" id="3.40.50.720">
    <property type="entry name" value="NAD(P)-binding Rossmann-like Domain"/>
    <property type="match status" value="1"/>
</dbReference>
<accession>A0ABY0TL70</accession>
<keyword evidence="2" id="KW-0560">Oxidoreductase</keyword>
<gene>
    <name evidence="4" type="ORF">SAMN05216402_2825</name>
</gene>
<reference evidence="4 5" key="1">
    <citation type="submission" date="2016-10" db="EMBL/GenBank/DDBJ databases">
        <authorList>
            <person name="Varghese N."/>
            <person name="Submissions S."/>
        </authorList>
    </citation>
    <scope>NUCLEOTIDE SEQUENCE [LARGE SCALE GENOMIC DNA]</scope>
    <source>
        <strain evidence="4 5">Nl1</strain>
    </source>
</reference>
<name>A0ABY0TL70_9PROT</name>
<protein>
    <submittedName>
        <fullName evidence="4">Short-chain dehydrogenase</fullName>
    </submittedName>
</protein>